<protein>
    <submittedName>
        <fullName evidence="2">Uncharacterized protein</fullName>
    </submittedName>
</protein>
<gene>
    <name evidence="2" type="ORF">EV650_1508</name>
</gene>
<keyword evidence="3" id="KW-1185">Reference proteome</keyword>
<evidence type="ECO:0000313" key="3">
    <source>
        <dbReference type="Proteomes" id="UP000295447"/>
    </source>
</evidence>
<sequence>MFIKAEGPQLTPDQARDLDDAYFTSRPLEYYSARIASLIAVAESGERNRSGDVGAAFLAALEIDDEAKILDFDGSDRRLQVATDSLAVRQHAAEALVRLYHSVAIGRVPGDTAACMWVAISDGPVAVRELANQAAERLASDDGRQTFWTLVLPSEAGEKPAPENDVALNVMGAWLQYAILLLQRDDVSVNVAGNKIKHGLAVRSRDDVRLVFTKQPPSSDGTMPLSAVSGPGAIDIFSSETLSYLVRPSRQNGRKQPLELTTLSLVPAMLLAETWMLAATHAAMFYIAATQHFAGRKASLPKYPSLPLGPTPQQLLGDSVIGMRFPVTTPPNGGPVDRFAGLASQLGFASLEIDFENKTSVELVNDTHTIESEKHTASPDEGKLSVSDDVPIAEPTKHSES</sequence>
<dbReference type="AlphaFoldDB" id="A0A4R8A3A1"/>
<name>A0A4R8A3A1_9ACTN</name>
<reference evidence="2 3" key="1">
    <citation type="submission" date="2019-03" db="EMBL/GenBank/DDBJ databases">
        <title>Genomic Encyclopedia of Type Strains, Phase III (KMG-III): the genomes of soil and plant-associated and newly described type strains.</title>
        <authorList>
            <person name="Whitman W."/>
        </authorList>
    </citation>
    <scope>NUCLEOTIDE SEQUENCE [LARGE SCALE GENOMIC DNA]</scope>
    <source>
        <strain evidence="2 3">VKM Ac-2570</strain>
    </source>
</reference>
<evidence type="ECO:0000313" key="2">
    <source>
        <dbReference type="EMBL" id="TDW22670.1"/>
    </source>
</evidence>
<evidence type="ECO:0000256" key="1">
    <source>
        <dbReference type="SAM" id="MobiDB-lite"/>
    </source>
</evidence>
<comment type="caution">
    <text evidence="2">The sequence shown here is derived from an EMBL/GenBank/DDBJ whole genome shotgun (WGS) entry which is preliminary data.</text>
</comment>
<feature type="compositionally biased region" description="Basic and acidic residues" evidence="1">
    <location>
        <begin position="370"/>
        <end position="383"/>
    </location>
</feature>
<proteinExistence type="predicted"/>
<dbReference type="EMBL" id="SODF01000001">
    <property type="protein sequence ID" value="TDW22670.1"/>
    <property type="molecule type" value="Genomic_DNA"/>
</dbReference>
<organism evidence="2 3">
    <name type="scientific">Kribbella kalugense</name>
    <dbReference type="NCBI Taxonomy" id="2512221"/>
    <lineage>
        <taxon>Bacteria</taxon>
        <taxon>Bacillati</taxon>
        <taxon>Actinomycetota</taxon>
        <taxon>Actinomycetes</taxon>
        <taxon>Propionibacteriales</taxon>
        <taxon>Kribbellaceae</taxon>
        <taxon>Kribbella</taxon>
    </lineage>
</organism>
<accession>A0A4R8A3A1</accession>
<dbReference type="Proteomes" id="UP000295447">
    <property type="component" value="Unassembled WGS sequence"/>
</dbReference>
<feature type="region of interest" description="Disordered" evidence="1">
    <location>
        <begin position="370"/>
        <end position="401"/>
    </location>
</feature>